<geneLocation type="mitochondrion" evidence="1"/>
<sequence length="53" mass="5804">MVRSLSLDEVTLKSLPSCTYTHGTNRVVPSSVLPSCTYTHGTNRVVPSYSLFT</sequence>
<reference evidence="1" key="1">
    <citation type="submission" date="2019-03" db="EMBL/GenBank/DDBJ databases">
        <title>Largest Complete Mitochondrial Genome of a Gymnosperm, Sitka Spruce (Picea sitchensis), Indicates Complex Physical Structure.</title>
        <authorList>
            <person name="Jackman S.D."/>
            <person name="Coombe L."/>
            <person name="Warren R."/>
            <person name="Kirk H."/>
            <person name="Trinh E."/>
            <person name="McLeod T."/>
            <person name="Pleasance S."/>
            <person name="Pandoh P."/>
            <person name="Zhao Y."/>
            <person name="Coope R."/>
            <person name="Bousquet J."/>
            <person name="Bohlmann J.C."/>
            <person name="Jones S.J.M."/>
            <person name="Birol I."/>
        </authorList>
    </citation>
    <scope>NUCLEOTIDE SEQUENCE</scope>
    <source>
        <strain evidence="1">Q903</strain>
    </source>
</reference>
<keyword evidence="1" id="KW-0496">Mitochondrion</keyword>
<organism evidence="1">
    <name type="scientific">Picea sitchensis</name>
    <name type="common">Sitka spruce</name>
    <name type="synonym">Pinus sitchensis</name>
    <dbReference type="NCBI Taxonomy" id="3332"/>
    <lineage>
        <taxon>Eukaryota</taxon>
        <taxon>Viridiplantae</taxon>
        <taxon>Streptophyta</taxon>
        <taxon>Embryophyta</taxon>
        <taxon>Tracheophyta</taxon>
        <taxon>Spermatophyta</taxon>
        <taxon>Pinopsida</taxon>
        <taxon>Pinidae</taxon>
        <taxon>Conifers I</taxon>
        <taxon>Pinales</taxon>
        <taxon>Pinaceae</taxon>
        <taxon>Picea</taxon>
    </lineage>
</organism>
<dbReference type="AlphaFoldDB" id="A0A6B9XRH1"/>
<proteinExistence type="predicted"/>
<dbReference type="EMBL" id="MK697702">
    <property type="protein sequence ID" value="QHR91750.1"/>
    <property type="molecule type" value="Genomic_DNA"/>
</dbReference>
<accession>A0A6B9XRH1</accession>
<name>A0A6B9XRH1_PICSI</name>
<gene>
    <name evidence="1" type="primary">orf05818</name>
    <name evidence="1" type="ORF">Q903MT_gene5786</name>
</gene>
<protein>
    <submittedName>
        <fullName evidence="1">Uncharacterized protein</fullName>
    </submittedName>
</protein>
<evidence type="ECO:0000313" key="1">
    <source>
        <dbReference type="EMBL" id="QHR91750.1"/>
    </source>
</evidence>